<feature type="transmembrane region" description="Helical" evidence="1">
    <location>
        <begin position="30"/>
        <end position="47"/>
    </location>
</feature>
<dbReference type="Proteomes" id="UP000176864">
    <property type="component" value="Unassembled WGS sequence"/>
</dbReference>
<organism evidence="2 3">
    <name type="scientific">Candidatus Doudnabacteria bacterium RIFCSPHIGHO2_01_FULL_46_14</name>
    <dbReference type="NCBI Taxonomy" id="1817824"/>
    <lineage>
        <taxon>Bacteria</taxon>
        <taxon>Candidatus Doudnaibacteriota</taxon>
    </lineage>
</organism>
<evidence type="ECO:0000313" key="2">
    <source>
        <dbReference type="EMBL" id="OGE78117.1"/>
    </source>
</evidence>
<reference evidence="2 3" key="1">
    <citation type="journal article" date="2016" name="Nat. Commun.">
        <title>Thousands of microbial genomes shed light on interconnected biogeochemical processes in an aquifer system.</title>
        <authorList>
            <person name="Anantharaman K."/>
            <person name="Brown C.T."/>
            <person name="Hug L.A."/>
            <person name="Sharon I."/>
            <person name="Castelle C.J."/>
            <person name="Probst A.J."/>
            <person name="Thomas B.C."/>
            <person name="Singh A."/>
            <person name="Wilkins M.J."/>
            <person name="Karaoz U."/>
            <person name="Brodie E.L."/>
            <person name="Williams K.H."/>
            <person name="Hubbard S.S."/>
            <person name="Banfield J.F."/>
        </authorList>
    </citation>
    <scope>NUCLEOTIDE SEQUENCE [LARGE SCALE GENOMIC DNA]</scope>
</reference>
<proteinExistence type="predicted"/>
<evidence type="ECO:0000256" key="1">
    <source>
        <dbReference type="SAM" id="Phobius"/>
    </source>
</evidence>
<dbReference type="Gene3D" id="1.10.3730.20">
    <property type="match status" value="1"/>
</dbReference>
<protein>
    <recommendedName>
        <fullName evidence="4">EamA domain-containing protein</fullName>
    </recommendedName>
</protein>
<feature type="transmembrane region" description="Helical" evidence="1">
    <location>
        <begin position="93"/>
        <end position="111"/>
    </location>
</feature>
<dbReference type="EMBL" id="MFEK01000014">
    <property type="protein sequence ID" value="OGE78117.1"/>
    <property type="molecule type" value="Genomic_DNA"/>
</dbReference>
<feature type="transmembrane region" description="Helical" evidence="1">
    <location>
        <begin position="68"/>
        <end position="87"/>
    </location>
</feature>
<accession>A0A1F5NK96</accession>
<dbReference type="InterPro" id="IPR037185">
    <property type="entry name" value="EmrE-like"/>
</dbReference>
<keyword evidence="1" id="KW-1133">Transmembrane helix</keyword>
<evidence type="ECO:0008006" key="4">
    <source>
        <dbReference type="Google" id="ProtNLM"/>
    </source>
</evidence>
<dbReference type="STRING" id="1817824.A2751_03065"/>
<evidence type="ECO:0000313" key="3">
    <source>
        <dbReference type="Proteomes" id="UP000176864"/>
    </source>
</evidence>
<dbReference type="SUPFAM" id="SSF103481">
    <property type="entry name" value="Multidrug resistance efflux transporter EmrE"/>
    <property type="match status" value="1"/>
</dbReference>
<keyword evidence="1" id="KW-0812">Transmembrane</keyword>
<sequence>MNWTILILIGSQLLFTASDTLARSYMKDHGFHLATFFAPWFLFYLLLRMPAVLGQLYIFSSIELGKTMALFAVVTIILSNLIGLLLLKEVLSVSAYVGIALAITAFIVLYFSK</sequence>
<comment type="caution">
    <text evidence="2">The sequence shown here is derived from an EMBL/GenBank/DDBJ whole genome shotgun (WGS) entry which is preliminary data.</text>
</comment>
<dbReference type="AlphaFoldDB" id="A0A1F5NK96"/>
<gene>
    <name evidence="2" type="ORF">A2751_03065</name>
</gene>
<name>A0A1F5NK96_9BACT</name>
<keyword evidence="1" id="KW-0472">Membrane</keyword>